<dbReference type="GO" id="GO:0016887">
    <property type="term" value="F:ATP hydrolysis activity"/>
    <property type="evidence" value="ECO:0007669"/>
    <property type="project" value="InterPro"/>
</dbReference>
<dbReference type="GO" id="GO:0005524">
    <property type="term" value="F:ATP binding"/>
    <property type="evidence" value="ECO:0007669"/>
    <property type="project" value="UniProtKB-KW"/>
</dbReference>
<name>X1GRW6_9ZZZZ</name>
<dbReference type="Gene3D" id="3.40.50.300">
    <property type="entry name" value="P-loop containing nucleotide triphosphate hydrolases"/>
    <property type="match status" value="1"/>
</dbReference>
<proteinExistence type="predicted"/>
<dbReference type="PANTHER" id="PTHR45772">
    <property type="entry name" value="CONSERVED COMPONENT OF ABC TRANSPORTER FOR NATURAL AMINO ACIDS-RELATED"/>
    <property type="match status" value="1"/>
</dbReference>
<dbReference type="PANTHER" id="PTHR45772:SF1">
    <property type="entry name" value="ABC TRANSPORTER ATP-BINDING PROTEIN"/>
    <property type="match status" value="1"/>
</dbReference>
<sequence>MLSTTKEEKDGYPEKDIMTVPQLKVANLHLNFGGIQALMDVSFEVFDREIFSMIGPNGAGKTCILNCLSGFYKPQEGKMIFEDVD</sequence>
<organism evidence="5">
    <name type="scientific">marine sediment metagenome</name>
    <dbReference type="NCBI Taxonomy" id="412755"/>
    <lineage>
        <taxon>unclassified sequences</taxon>
        <taxon>metagenomes</taxon>
        <taxon>ecological metagenomes</taxon>
    </lineage>
</organism>
<dbReference type="InterPro" id="IPR051120">
    <property type="entry name" value="ABC_AA/LPS_Transport"/>
</dbReference>
<evidence type="ECO:0000259" key="4">
    <source>
        <dbReference type="Pfam" id="PF00005"/>
    </source>
</evidence>
<dbReference type="AlphaFoldDB" id="X1GRW6"/>
<keyword evidence="1" id="KW-0813">Transport</keyword>
<keyword evidence="2" id="KW-0547">Nucleotide-binding</keyword>
<evidence type="ECO:0000256" key="3">
    <source>
        <dbReference type="ARBA" id="ARBA00022840"/>
    </source>
</evidence>
<comment type="caution">
    <text evidence="5">The sequence shown here is derived from an EMBL/GenBank/DDBJ whole genome shotgun (WGS) entry which is preliminary data.</text>
</comment>
<keyword evidence="3" id="KW-0067">ATP-binding</keyword>
<dbReference type="InterPro" id="IPR003439">
    <property type="entry name" value="ABC_transporter-like_ATP-bd"/>
</dbReference>
<protein>
    <recommendedName>
        <fullName evidence="4">ABC transporter domain-containing protein</fullName>
    </recommendedName>
</protein>
<dbReference type="SUPFAM" id="SSF52540">
    <property type="entry name" value="P-loop containing nucleoside triphosphate hydrolases"/>
    <property type="match status" value="1"/>
</dbReference>
<reference evidence="5" key="1">
    <citation type="journal article" date="2014" name="Front. Microbiol.">
        <title>High frequency of phylogenetically diverse reductive dehalogenase-homologous genes in deep subseafloor sedimentary metagenomes.</title>
        <authorList>
            <person name="Kawai M."/>
            <person name="Futagami T."/>
            <person name="Toyoda A."/>
            <person name="Takaki Y."/>
            <person name="Nishi S."/>
            <person name="Hori S."/>
            <person name="Arai W."/>
            <person name="Tsubouchi T."/>
            <person name="Morono Y."/>
            <person name="Uchiyama I."/>
            <person name="Ito T."/>
            <person name="Fujiyama A."/>
            <person name="Inagaki F."/>
            <person name="Takami H."/>
        </authorList>
    </citation>
    <scope>NUCLEOTIDE SEQUENCE</scope>
    <source>
        <strain evidence="5">Expedition CK06-06</strain>
    </source>
</reference>
<evidence type="ECO:0000256" key="2">
    <source>
        <dbReference type="ARBA" id="ARBA00022741"/>
    </source>
</evidence>
<dbReference type="Pfam" id="PF00005">
    <property type="entry name" value="ABC_tran"/>
    <property type="match status" value="1"/>
</dbReference>
<feature type="domain" description="ABC transporter" evidence="4">
    <location>
        <begin position="38"/>
        <end position="83"/>
    </location>
</feature>
<evidence type="ECO:0000313" key="5">
    <source>
        <dbReference type="EMBL" id="GAH47595.1"/>
    </source>
</evidence>
<dbReference type="GO" id="GO:0005886">
    <property type="term" value="C:plasma membrane"/>
    <property type="evidence" value="ECO:0007669"/>
    <property type="project" value="TreeGrafter"/>
</dbReference>
<dbReference type="InterPro" id="IPR027417">
    <property type="entry name" value="P-loop_NTPase"/>
</dbReference>
<accession>X1GRW6</accession>
<evidence type="ECO:0000256" key="1">
    <source>
        <dbReference type="ARBA" id="ARBA00022448"/>
    </source>
</evidence>
<dbReference type="EMBL" id="BARU01024121">
    <property type="protein sequence ID" value="GAH47595.1"/>
    <property type="molecule type" value="Genomic_DNA"/>
</dbReference>
<gene>
    <name evidence="5" type="ORF">S03H2_39065</name>
</gene>